<evidence type="ECO:0000259" key="4">
    <source>
        <dbReference type="PROSITE" id="PS50893"/>
    </source>
</evidence>
<feature type="domain" description="ABC transporter" evidence="4">
    <location>
        <begin position="3"/>
        <end position="235"/>
    </location>
</feature>
<dbReference type="GO" id="GO:0016887">
    <property type="term" value="F:ATP hydrolysis activity"/>
    <property type="evidence" value="ECO:0007669"/>
    <property type="project" value="InterPro"/>
</dbReference>
<dbReference type="PROSITE" id="PS00211">
    <property type="entry name" value="ABC_TRANSPORTER_1"/>
    <property type="match status" value="1"/>
</dbReference>
<dbReference type="PANTHER" id="PTHR42794:SF2">
    <property type="entry name" value="ABC TRANSPORTER ATP-BINDING PROTEIN"/>
    <property type="match status" value="1"/>
</dbReference>
<keyword evidence="3 5" id="KW-0067">ATP-binding</keyword>
<dbReference type="SUPFAM" id="SSF52540">
    <property type="entry name" value="P-loop containing nucleoside triphosphate hydrolases"/>
    <property type="match status" value="1"/>
</dbReference>
<reference evidence="5 6" key="1">
    <citation type="journal article" date="2015" name="Genome Announc.">
        <title>Draft Genome Sequence of Brevibacillus brevis DZQ7, a Plant Growth-Promoting Rhizobacterium with Broad-Spectrum Antimicrobial Activity.</title>
        <authorList>
            <person name="Hou Q."/>
            <person name="Wang C."/>
            <person name="Hou X."/>
            <person name="Xia Z."/>
            <person name="Ye J."/>
            <person name="Liu K."/>
            <person name="Liu H."/>
            <person name="Wang J."/>
            <person name="Guo H."/>
            <person name="Yu X."/>
            <person name="Yang Y."/>
            <person name="Du B."/>
            <person name="Ding Y."/>
        </authorList>
    </citation>
    <scope>NUCLEOTIDE SEQUENCE [LARGE SCALE GENOMIC DNA]</scope>
    <source>
        <strain evidence="5 6">DZQ7</strain>
    </source>
</reference>
<evidence type="ECO:0000313" key="6">
    <source>
        <dbReference type="Proteomes" id="UP000036061"/>
    </source>
</evidence>
<sequence length="271" mass="30237">MNLLVENISVELEKKGILRHVSLEVRSGEFVGLIGPNGSGKSTLLKSIYRVLKPRSGWISLDGDDVYKLTSRQNAQRMAAVRQESSVEFDFSVTEIVNMGRAPHKRLFQSDNAEDVRICEDALQRVGMHTYADRSFFSLSGGEKQRVLIARALVQQAQFLVLDEPTNHLDVRYQLQVMDLVKTLGITVLSSLHDLNIAAMYCDRLYVICEGEIVTSGTPEEVLTPKLILDVFGVETEVTTHPITGKKHVYFYSEAIRVKPSVQKVVSGVNG</sequence>
<dbReference type="InterPro" id="IPR003439">
    <property type="entry name" value="ABC_transporter-like_ATP-bd"/>
</dbReference>
<dbReference type="RefSeq" id="WP_048032254.1">
    <property type="nucleotide sequence ID" value="NZ_CP030117.1"/>
</dbReference>
<dbReference type="EMBL" id="CP030117">
    <property type="protein sequence ID" value="AWX55465.1"/>
    <property type="molecule type" value="Genomic_DNA"/>
</dbReference>
<dbReference type="GO" id="GO:0005524">
    <property type="term" value="F:ATP binding"/>
    <property type="evidence" value="ECO:0007669"/>
    <property type="project" value="UniProtKB-KW"/>
</dbReference>
<dbReference type="Gene3D" id="3.40.50.300">
    <property type="entry name" value="P-loop containing nucleotide triphosphate hydrolases"/>
    <property type="match status" value="1"/>
</dbReference>
<dbReference type="InterPro" id="IPR017871">
    <property type="entry name" value="ABC_transporter-like_CS"/>
</dbReference>
<protein>
    <submittedName>
        <fullName evidence="5">ABC transporter ATP-binding protein</fullName>
    </submittedName>
</protein>
<dbReference type="InterPro" id="IPR003593">
    <property type="entry name" value="AAA+_ATPase"/>
</dbReference>
<gene>
    <name evidence="5" type="ORF">AB432_010625</name>
</gene>
<dbReference type="FunFam" id="3.40.50.300:FF:000134">
    <property type="entry name" value="Iron-enterobactin ABC transporter ATP-binding protein"/>
    <property type="match status" value="1"/>
</dbReference>
<evidence type="ECO:0000256" key="3">
    <source>
        <dbReference type="ARBA" id="ARBA00022840"/>
    </source>
</evidence>
<accession>A0A2Z4MG29</accession>
<name>A0A2Z4MG29_BREBE</name>
<dbReference type="CDD" id="cd03214">
    <property type="entry name" value="ABC_Iron-Siderophores_B12_Hemin"/>
    <property type="match status" value="1"/>
</dbReference>
<dbReference type="Proteomes" id="UP000036061">
    <property type="component" value="Chromosome"/>
</dbReference>
<dbReference type="Pfam" id="PF00005">
    <property type="entry name" value="ABC_tran"/>
    <property type="match status" value="1"/>
</dbReference>
<keyword evidence="2" id="KW-0547">Nucleotide-binding</keyword>
<keyword evidence="1" id="KW-0813">Transport</keyword>
<dbReference type="InterPro" id="IPR027417">
    <property type="entry name" value="P-loop_NTPase"/>
</dbReference>
<evidence type="ECO:0000256" key="2">
    <source>
        <dbReference type="ARBA" id="ARBA00022741"/>
    </source>
</evidence>
<organism evidence="5 6">
    <name type="scientific">Brevibacillus brevis</name>
    <name type="common">Bacillus brevis</name>
    <dbReference type="NCBI Taxonomy" id="1393"/>
    <lineage>
        <taxon>Bacteria</taxon>
        <taxon>Bacillati</taxon>
        <taxon>Bacillota</taxon>
        <taxon>Bacilli</taxon>
        <taxon>Bacillales</taxon>
        <taxon>Paenibacillaceae</taxon>
        <taxon>Brevibacillus</taxon>
    </lineage>
</organism>
<dbReference type="SMART" id="SM00382">
    <property type="entry name" value="AAA"/>
    <property type="match status" value="1"/>
</dbReference>
<dbReference type="PANTHER" id="PTHR42794">
    <property type="entry name" value="HEMIN IMPORT ATP-BINDING PROTEIN HMUV"/>
    <property type="match status" value="1"/>
</dbReference>
<proteinExistence type="predicted"/>
<dbReference type="PROSITE" id="PS50893">
    <property type="entry name" value="ABC_TRANSPORTER_2"/>
    <property type="match status" value="1"/>
</dbReference>
<dbReference type="AlphaFoldDB" id="A0A2Z4MG29"/>
<evidence type="ECO:0000256" key="1">
    <source>
        <dbReference type="ARBA" id="ARBA00022448"/>
    </source>
</evidence>
<evidence type="ECO:0000313" key="5">
    <source>
        <dbReference type="EMBL" id="AWX55465.1"/>
    </source>
</evidence>